<name>A0A3Q3EYP7_9LABR</name>
<evidence type="ECO:0000259" key="1">
    <source>
        <dbReference type="Pfam" id="PF00535"/>
    </source>
</evidence>
<sequence length="312" mass="35513">MSLVVECSSLVTLNNLLATVSYTSTVYHIHTGDLAIFQFENHEAVFPISIKQPKLPVLYDIGTEISSHVTITTKIFLRYQKLEVLLSSIRRFYSNITVIIADDSDDPQKITREHIQHYIMPPAQGWFAGRNLAVSQVITKYFLWVDDDFVFTEETKIEKLVEIMEKVPELDVLGGSVEGNQFYFSLDYQEGDEMEGGCLSRKSEETFHQLPGHPQCSLASGVVNFFLARTDAVQKVGFDPKLQRVGHSEFFMDGMGSLMVASCSHVSIGHQPHTSNMDTARYDSFRNPEDSEKEFKLRLHFFKNHLKCVHYG</sequence>
<dbReference type="SUPFAM" id="SSF53448">
    <property type="entry name" value="Nucleotide-diphospho-sugar transferases"/>
    <property type="match status" value="1"/>
</dbReference>
<accession>A0A3Q3EYP7</accession>
<dbReference type="GO" id="GO:0008376">
    <property type="term" value="F:acetylgalactosaminyltransferase activity"/>
    <property type="evidence" value="ECO:0007669"/>
    <property type="project" value="TreeGrafter"/>
</dbReference>
<dbReference type="InterPro" id="IPR029044">
    <property type="entry name" value="Nucleotide-diphossugar_trans"/>
</dbReference>
<dbReference type="GO" id="GO:0019276">
    <property type="term" value="P:UDP-N-acetylgalactosamine metabolic process"/>
    <property type="evidence" value="ECO:0007669"/>
    <property type="project" value="TreeGrafter"/>
</dbReference>
<dbReference type="PANTHER" id="PTHR15046:SF2">
    <property type="entry name" value="BETA-1,4 N-ACETYLGALACTOSAMINYLTRANSFERASE 2"/>
    <property type="match status" value="1"/>
</dbReference>
<dbReference type="PANTHER" id="PTHR15046">
    <property type="entry name" value="GLYCO_TRANS_2-LIKE DOMAIN-CONTAINING PROTEIN"/>
    <property type="match status" value="1"/>
</dbReference>
<dbReference type="InterPro" id="IPR001173">
    <property type="entry name" value="Glyco_trans_2-like"/>
</dbReference>
<keyword evidence="3" id="KW-1185">Reference proteome</keyword>
<dbReference type="Gene3D" id="3.90.550.10">
    <property type="entry name" value="Spore Coat Polysaccharide Biosynthesis Protein SpsA, Chain A"/>
    <property type="match status" value="1"/>
</dbReference>
<dbReference type="Ensembl" id="ENSLBET00000013122.1">
    <property type="protein sequence ID" value="ENSLBEP00000012484.1"/>
    <property type="gene ID" value="ENSLBEG00000009594.1"/>
</dbReference>
<dbReference type="Pfam" id="PF00535">
    <property type="entry name" value="Glycos_transf_2"/>
    <property type="match status" value="1"/>
</dbReference>
<dbReference type="GeneTree" id="ENSGT00390000006679"/>
<organism evidence="2 3">
    <name type="scientific">Labrus bergylta</name>
    <name type="common">ballan wrasse</name>
    <dbReference type="NCBI Taxonomy" id="56723"/>
    <lineage>
        <taxon>Eukaryota</taxon>
        <taxon>Metazoa</taxon>
        <taxon>Chordata</taxon>
        <taxon>Craniata</taxon>
        <taxon>Vertebrata</taxon>
        <taxon>Euteleostomi</taxon>
        <taxon>Actinopterygii</taxon>
        <taxon>Neopterygii</taxon>
        <taxon>Teleostei</taxon>
        <taxon>Neoteleostei</taxon>
        <taxon>Acanthomorphata</taxon>
        <taxon>Eupercaria</taxon>
        <taxon>Labriformes</taxon>
        <taxon>Labridae</taxon>
        <taxon>Labrus</taxon>
    </lineage>
</organism>
<evidence type="ECO:0000313" key="3">
    <source>
        <dbReference type="Proteomes" id="UP000261660"/>
    </source>
</evidence>
<reference evidence="2" key="1">
    <citation type="submission" date="2025-08" db="UniProtKB">
        <authorList>
            <consortium name="Ensembl"/>
        </authorList>
    </citation>
    <scope>IDENTIFICATION</scope>
</reference>
<dbReference type="AlphaFoldDB" id="A0A3Q3EYP7"/>
<dbReference type="InParanoid" id="A0A3Q3EYP7"/>
<reference evidence="2" key="2">
    <citation type="submission" date="2025-09" db="UniProtKB">
        <authorList>
            <consortium name="Ensembl"/>
        </authorList>
    </citation>
    <scope>IDENTIFICATION</scope>
</reference>
<dbReference type="FunCoup" id="A0A3Q3EYP7">
    <property type="interactions" value="1"/>
</dbReference>
<proteinExistence type="predicted"/>
<feature type="domain" description="Glycosyltransferase 2-like" evidence="1">
    <location>
        <begin position="76"/>
        <end position="181"/>
    </location>
</feature>
<dbReference type="CDD" id="cd00761">
    <property type="entry name" value="Glyco_tranf_GTA_type"/>
    <property type="match status" value="1"/>
</dbReference>
<evidence type="ECO:0000313" key="2">
    <source>
        <dbReference type="Ensembl" id="ENSLBEP00000012484.1"/>
    </source>
</evidence>
<dbReference type="GO" id="GO:0006047">
    <property type="term" value="P:UDP-N-acetylglucosamine metabolic process"/>
    <property type="evidence" value="ECO:0007669"/>
    <property type="project" value="TreeGrafter"/>
</dbReference>
<dbReference type="Proteomes" id="UP000261660">
    <property type="component" value="Unplaced"/>
</dbReference>
<dbReference type="STRING" id="56723.ENSLBEP00000012484"/>
<protein>
    <submittedName>
        <fullName evidence="2">Beta-1,4 N-acetylgalactosaminyltransferase 2-like</fullName>
    </submittedName>
</protein>